<comment type="caution">
    <text evidence="3">The sequence shown here is derived from an EMBL/GenBank/DDBJ whole genome shotgun (WGS) entry which is preliminary data.</text>
</comment>
<reference evidence="3 4" key="1">
    <citation type="submission" date="2016-07" db="EMBL/GenBank/DDBJ databases">
        <title>Pervasive Adenine N6-methylation of Active Genes in Fungi.</title>
        <authorList>
            <consortium name="DOE Joint Genome Institute"/>
            <person name="Mondo S.J."/>
            <person name="Dannebaum R.O."/>
            <person name="Kuo R.C."/>
            <person name="Labutti K."/>
            <person name="Haridas S."/>
            <person name="Kuo A."/>
            <person name="Salamov A."/>
            <person name="Ahrendt S.R."/>
            <person name="Lipzen A."/>
            <person name="Sullivan W."/>
            <person name="Andreopoulos W.B."/>
            <person name="Clum A."/>
            <person name="Lindquist E."/>
            <person name="Daum C."/>
            <person name="Ramamoorthy G.K."/>
            <person name="Gryganskyi A."/>
            <person name="Culley D."/>
            <person name="Magnuson J.K."/>
            <person name="James T.Y."/>
            <person name="O'Malley M.A."/>
            <person name="Stajich J.E."/>
            <person name="Spatafora J.W."/>
            <person name="Visel A."/>
            <person name="Grigoriev I.V."/>
        </authorList>
    </citation>
    <scope>NUCLEOTIDE SEQUENCE [LARGE SCALE GENOMIC DNA]</scope>
    <source>
        <strain evidence="3 4">NRRL 3301</strain>
    </source>
</reference>
<organism evidence="3 4">
    <name type="scientific">Hesseltinella vesiculosa</name>
    <dbReference type="NCBI Taxonomy" id="101127"/>
    <lineage>
        <taxon>Eukaryota</taxon>
        <taxon>Fungi</taxon>
        <taxon>Fungi incertae sedis</taxon>
        <taxon>Mucoromycota</taxon>
        <taxon>Mucoromycotina</taxon>
        <taxon>Mucoromycetes</taxon>
        <taxon>Mucorales</taxon>
        <taxon>Cunninghamellaceae</taxon>
        <taxon>Hesseltinella</taxon>
    </lineage>
</organism>
<accession>A0A1X2GBX2</accession>
<dbReference type="AlphaFoldDB" id="A0A1X2GBX2"/>
<evidence type="ECO:0000313" key="4">
    <source>
        <dbReference type="Proteomes" id="UP000242146"/>
    </source>
</evidence>
<evidence type="ECO:0000259" key="2">
    <source>
        <dbReference type="Pfam" id="PF15249"/>
    </source>
</evidence>
<gene>
    <name evidence="3" type="ORF">DM01DRAFT_1337866</name>
</gene>
<feature type="domain" description="GLTSCR protein conserved" evidence="2">
    <location>
        <begin position="132"/>
        <end position="222"/>
    </location>
</feature>
<dbReference type="EMBL" id="MCGT01000024">
    <property type="protein sequence ID" value="ORX50203.1"/>
    <property type="molecule type" value="Genomic_DNA"/>
</dbReference>
<proteinExistence type="predicted"/>
<feature type="region of interest" description="Disordered" evidence="1">
    <location>
        <begin position="257"/>
        <end position="323"/>
    </location>
</feature>
<protein>
    <recommendedName>
        <fullName evidence="2">GLTSCR protein conserved domain-containing protein</fullName>
    </recommendedName>
</protein>
<name>A0A1X2GBX2_9FUNG</name>
<sequence>MSEGSSPSENKPRRYIKTGKYSKKKYVKTQEQIQKHIQKALQQRQQPLTPQQILTLQHSLQAAAMQHDTKAAIGGGVEGTSTTAATDALQKDQPPIEHIINVLNMSNKKRSQQVEQQHETARKRYRQALSNDQFKATRPDFATPFRSREDMLNRLLPFHIYQYPIADLDANKIPMERQDHAMLDIYKAQQDIFSKYAKLLDGSLQLAKDEALIAMLGQHLNRDLQLVANMEKTKVNEQKQRINQELNAKAEWERIRKQHQQQQHLQRPQKKQHQAPTPTPSQFQFVSMPGVPDFTQPHFQPPVPSLSTQTESPAQSSFFSSTQPVLPPQIIPSANLSTAGPSSSVDDMYRQTIQALMQNQDFASEYNKLTPDQQKQFLQSLNHETISRFLTPQFLPQQ</sequence>
<dbReference type="OrthoDB" id="2556847at2759"/>
<evidence type="ECO:0000256" key="1">
    <source>
        <dbReference type="SAM" id="MobiDB-lite"/>
    </source>
</evidence>
<evidence type="ECO:0000313" key="3">
    <source>
        <dbReference type="EMBL" id="ORX50203.1"/>
    </source>
</evidence>
<keyword evidence="4" id="KW-1185">Reference proteome</keyword>
<dbReference type="Proteomes" id="UP000242146">
    <property type="component" value="Unassembled WGS sequence"/>
</dbReference>
<dbReference type="InterPro" id="IPR015671">
    <property type="entry name" value="GSCR1_dom"/>
</dbReference>
<dbReference type="Pfam" id="PF15249">
    <property type="entry name" value="GLTSCR1"/>
    <property type="match status" value="1"/>
</dbReference>
<feature type="region of interest" description="Disordered" evidence="1">
    <location>
        <begin position="1"/>
        <end position="22"/>
    </location>
</feature>
<feature type="compositionally biased region" description="Basic residues" evidence="1">
    <location>
        <begin position="13"/>
        <end position="22"/>
    </location>
</feature>
<feature type="compositionally biased region" description="Polar residues" evidence="1">
    <location>
        <begin position="305"/>
        <end position="323"/>
    </location>
</feature>